<dbReference type="PANTHER" id="PTHR14614:SF132">
    <property type="entry name" value="PROTEIN-LYSINE METHYLTRANSFERASE C42C1.13"/>
    <property type="match status" value="1"/>
</dbReference>
<sequence>MNQNQDCASLVPQNRAIPDWRDGRLGLTLGGREFTLYRQADMESLWAGLDREDFGADEHMPYWAELWPASVLLAAWLVAGAGGEGVAGRRCLDLGCGMGLSAMAGAAAGGRVLAVDYELAAVAHAAGNIRENALDAAVAVMDWRHPACAPGVFDIIWGSDILYESRFYEPLTGLFRTVLAPGGRIILSEPWREVSRPVWDRLAADGFGVTRLLRETVAVASCRSVISLYEIRP</sequence>
<reference evidence="1 2" key="1">
    <citation type="submission" date="2020-01" db="EMBL/GenBank/DDBJ databases">
        <title>Genome sequence of Desulfovibrio aerotolerans DSM 16695(T).</title>
        <authorList>
            <person name="Karnachuk O."/>
            <person name="Avakyan M."/>
            <person name="Mardanov A."/>
            <person name="Kadnikov V."/>
            <person name="Ravin N."/>
        </authorList>
    </citation>
    <scope>NUCLEOTIDE SEQUENCE [LARGE SCALE GENOMIC DNA]</scope>
    <source>
        <strain evidence="1 2">DSM 16695</strain>
    </source>
</reference>
<dbReference type="RefSeq" id="WP_160963654.1">
    <property type="nucleotide sequence ID" value="NZ_WVUD01000053.1"/>
</dbReference>
<dbReference type="GO" id="GO:0008168">
    <property type="term" value="F:methyltransferase activity"/>
    <property type="evidence" value="ECO:0007669"/>
    <property type="project" value="UniProtKB-KW"/>
</dbReference>
<keyword evidence="1" id="KW-0808">Transferase</keyword>
<gene>
    <name evidence="1" type="ORF">GTA51_18205</name>
</gene>
<proteinExistence type="predicted"/>
<dbReference type="SUPFAM" id="SSF53335">
    <property type="entry name" value="S-adenosyl-L-methionine-dependent methyltransferases"/>
    <property type="match status" value="1"/>
</dbReference>
<comment type="caution">
    <text evidence="1">The sequence shown here is derived from an EMBL/GenBank/DDBJ whole genome shotgun (WGS) entry which is preliminary data.</text>
</comment>
<dbReference type="Proteomes" id="UP000482487">
    <property type="component" value="Unassembled WGS sequence"/>
</dbReference>
<dbReference type="Pfam" id="PF10294">
    <property type="entry name" value="Methyltransf_16"/>
    <property type="match status" value="1"/>
</dbReference>
<dbReference type="PANTHER" id="PTHR14614">
    <property type="entry name" value="HEPATOCELLULAR CARCINOMA-ASSOCIATED ANTIGEN"/>
    <property type="match status" value="1"/>
</dbReference>
<protein>
    <submittedName>
        <fullName evidence="1">Methyltransferase domain-containing protein</fullName>
    </submittedName>
</protein>
<dbReference type="OrthoDB" id="264333at2"/>
<dbReference type="InterPro" id="IPR019410">
    <property type="entry name" value="Methyltransf_16"/>
</dbReference>
<dbReference type="EMBL" id="WVUD01000053">
    <property type="protein sequence ID" value="MYL85047.1"/>
    <property type="molecule type" value="Genomic_DNA"/>
</dbReference>
<organism evidence="1 2">
    <name type="scientific">Solidesulfovibrio aerotolerans</name>
    <dbReference type="NCBI Taxonomy" id="295255"/>
    <lineage>
        <taxon>Bacteria</taxon>
        <taxon>Pseudomonadati</taxon>
        <taxon>Thermodesulfobacteriota</taxon>
        <taxon>Desulfovibrionia</taxon>
        <taxon>Desulfovibrionales</taxon>
        <taxon>Desulfovibrionaceae</taxon>
        <taxon>Solidesulfovibrio</taxon>
    </lineage>
</organism>
<dbReference type="AlphaFoldDB" id="A0A7C9ITW4"/>
<dbReference type="GO" id="GO:0032259">
    <property type="term" value="P:methylation"/>
    <property type="evidence" value="ECO:0007669"/>
    <property type="project" value="UniProtKB-KW"/>
</dbReference>
<evidence type="ECO:0000313" key="2">
    <source>
        <dbReference type="Proteomes" id="UP000482487"/>
    </source>
</evidence>
<keyword evidence="1" id="KW-0489">Methyltransferase</keyword>
<dbReference type="CDD" id="cd02440">
    <property type="entry name" value="AdoMet_MTases"/>
    <property type="match status" value="1"/>
</dbReference>
<keyword evidence="2" id="KW-1185">Reference proteome</keyword>
<name>A0A7C9ITW4_9BACT</name>
<evidence type="ECO:0000313" key="1">
    <source>
        <dbReference type="EMBL" id="MYL85047.1"/>
    </source>
</evidence>
<dbReference type="Gene3D" id="3.40.50.150">
    <property type="entry name" value="Vaccinia Virus protein VP39"/>
    <property type="match status" value="1"/>
</dbReference>
<dbReference type="InterPro" id="IPR029063">
    <property type="entry name" value="SAM-dependent_MTases_sf"/>
</dbReference>
<accession>A0A7C9ITW4</accession>